<dbReference type="PANTHER" id="PTHR43289:SF6">
    <property type="entry name" value="SERINE_THREONINE-PROTEIN KINASE NEKL-3"/>
    <property type="match status" value="1"/>
</dbReference>
<dbReference type="Gene3D" id="1.10.510.10">
    <property type="entry name" value="Transferase(Phosphotransferase) domain 1"/>
    <property type="match status" value="1"/>
</dbReference>
<dbReference type="PANTHER" id="PTHR43289">
    <property type="entry name" value="MITOGEN-ACTIVATED PROTEIN KINASE KINASE KINASE 20-RELATED"/>
    <property type="match status" value="1"/>
</dbReference>
<evidence type="ECO:0000313" key="6">
    <source>
        <dbReference type="EMBL" id="MBB5062959.1"/>
    </source>
</evidence>
<dbReference type="EC" id="2.7.11.1" evidence="6"/>
<dbReference type="Proteomes" id="UP000584867">
    <property type="component" value="Unassembled WGS sequence"/>
</dbReference>
<dbReference type="Gene3D" id="3.30.200.20">
    <property type="entry name" value="Phosphorylase Kinase, domain 1"/>
    <property type="match status" value="1"/>
</dbReference>
<dbReference type="RefSeq" id="WP_184253765.1">
    <property type="nucleotide sequence ID" value="NZ_JACHIO010000004.1"/>
</dbReference>
<accession>A0A7W8E8W2</accession>
<gene>
    <name evidence="6" type="ORF">HDF15_001296</name>
</gene>
<evidence type="ECO:0000256" key="1">
    <source>
        <dbReference type="ARBA" id="ARBA00022679"/>
    </source>
</evidence>
<keyword evidence="1 6" id="KW-0808">Transferase</keyword>
<dbReference type="InterPro" id="IPR000719">
    <property type="entry name" value="Prot_kinase_dom"/>
</dbReference>
<dbReference type="GO" id="GO:0005524">
    <property type="term" value="F:ATP binding"/>
    <property type="evidence" value="ECO:0007669"/>
    <property type="project" value="UniProtKB-KW"/>
</dbReference>
<comment type="caution">
    <text evidence="6">The sequence shown here is derived from an EMBL/GenBank/DDBJ whole genome shotgun (WGS) entry which is preliminary data.</text>
</comment>
<proteinExistence type="predicted"/>
<dbReference type="SUPFAM" id="SSF56112">
    <property type="entry name" value="Protein kinase-like (PK-like)"/>
    <property type="match status" value="1"/>
</dbReference>
<evidence type="ECO:0000313" key="7">
    <source>
        <dbReference type="Proteomes" id="UP000584867"/>
    </source>
</evidence>
<dbReference type="AlphaFoldDB" id="A0A7W8E8W2"/>
<organism evidence="6 7">
    <name type="scientific">Granulicella mallensis</name>
    <dbReference type="NCBI Taxonomy" id="940614"/>
    <lineage>
        <taxon>Bacteria</taxon>
        <taxon>Pseudomonadati</taxon>
        <taxon>Acidobacteriota</taxon>
        <taxon>Terriglobia</taxon>
        <taxon>Terriglobales</taxon>
        <taxon>Acidobacteriaceae</taxon>
        <taxon>Granulicella</taxon>
    </lineage>
</organism>
<keyword evidence="4" id="KW-0067">ATP-binding</keyword>
<evidence type="ECO:0000256" key="4">
    <source>
        <dbReference type="ARBA" id="ARBA00022840"/>
    </source>
</evidence>
<evidence type="ECO:0000256" key="3">
    <source>
        <dbReference type="ARBA" id="ARBA00022777"/>
    </source>
</evidence>
<dbReference type="Pfam" id="PF00069">
    <property type="entry name" value="Pkinase"/>
    <property type="match status" value="1"/>
</dbReference>
<dbReference type="InterPro" id="IPR011009">
    <property type="entry name" value="Kinase-like_dom_sf"/>
</dbReference>
<reference evidence="6 7" key="1">
    <citation type="submission" date="2020-08" db="EMBL/GenBank/DDBJ databases">
        <title>Genomic Encyclopedia of Type Strains, Phase IV (KMG-V): Genome sequencing to study the core and pangenomes of soil and plant-associated prokaryotes.</title>
        <authorList>
            <person name="Whitman W."/>
        </authorList>
    </citation>
    <scope>NUCLEOTIDE SEQUENCE [LARGE SCALE GENOMIC DNA]</scope>
    <source>
        <strain evidence="6 7">X5P3</strain>
    </source>
</reference>
<sequence length="325" mass="35780">MIALGISQAKAAPLNVDNGADLTDIAARLQIIFGGRFEVLRPLAIGGMATIFQLRHRLHKGLFVAKVLHPRLAGKPGIIRSFRAEAAHAARLGGHPNAVPVFDFGELDGLFFMTMPYVEGEDVDKLLERNGPLSRVETLDFAAQISSLLSFAETEGIVHCDLTPANIRLDIFGLYRLLDFGISHSESCGRERSFRGGTPLYTSPEQLRGETPDFRSDLYSLGAILAEMLTGQPLFHAETLDAIDRKHLKGDWKLPSAVTQDKAIKHLLEKLLATRREDRFQSAFEVSGALAGLGFSRPEFRERLAIRATSKAPINTVRRARLSAE</sequence>
<dbReference type="EMBL" id="JACHIO010000004">
    <property type="protein sequence ID" value="MBB5062959.1"/>
    <property type="molecule type" value="Genomic_DNA"/>
</dbReference>
<name>A0A7W8E8W2_9BACT</name>
<dbReference type="PROSITE" id="PS50011">
    <property type="entry name" value="PROTEIN_KINASE_DOM"/>
    <property type="match status" value="1"/>
</dbReference>
<keyword evidence="2" id="KW-0547">Nucleotide-binding</keyword>
<evidence type="ECO:0000259" key="5">
    <source>
        <dbReference type="PROSITE" id="PS50011"/>
    </source>
</evidence>
<keyword evidence="3 6" id="KW-0418">Kinase</keyword>
<feature type="domain" description="Protein kinase" evidence="5">
    <location>
        <begin position="37"/>
        <end position="300"/>
    </location>
</feature>
<evidence type="ECO:0000256" key="2">
    <source>
        <dbReference type="ARBA" id="ARBA00022741"/>
    </source>
</evidence>
<protein>
    <submittedName>
        <fullName evidence="6">Serine/threonine-protein kinase</fullName>
        <ecNumber evidence="6">2.7.11.1</ecNumber>
    </submittedName>
</protein>
<dbReference type="GO" id="GO:0004674">
    <property type="term" value="F:protein serine/threonine kinase activity"/>
    <property type="evidence" value="ECO:0007669"/>
    <property type="project" value="UniProtKB-EC"/>
</dbReference>
<dbReference type="CDD" id="cd14014">
    <property type="entry name" value="STKc_PknB_like"/>
    <property type="match status" value="1"/>
</dbReference>